<evidence type="ECO:0000313" key="2">
    <source>
        <dbReference type="Proteomes" id="UP001059893"/>
    </source>
</evidence>
<protein>
    <submittedName>
        <fullName evidence="1">Uncharacterized protein</fullName>
    </submittedName>
</protein>
<dbReference type="Proteomes" id="UP001059893">
    <property type="component" value="Unassembled WGS sequence"/>
</dbReference>
<proteinExistence type="predicted"/>
<dbReference type="EMBL" id="JABSND010000242">
    <property type="protein sequence ID" value="KAI6293484.1"/>
    <property type="molecule type" value="Genomic_DNA"/>
</dbReference>
<name>A0ABQ8NC95_PYRGI</name>
<organism evidence="1 2">
    <name type="scientific">Pyricularia grisea</name>
    <name type="common">Crabgrass-specific blast fungus</name>
    <name type="synonym">Magnaporthe grisea</name>
    <dbReference type="NCBI Taxonomy" id="148305"/>
    <lineage>
        <taxon>Eukaryota</taxon>
        <taxon>Fungi</taxon>
        <taxon>Dikarya</taxon>
        <taxon>Ascomycota</taxon>
        <taxon>Pezizomycotina</taxon>
        <taxon>Sordariomycetes</taxon>
        <taxon>Sordariomycetidae</taxon>
        <taxon>Magnaporthales</taxon>
        <taxon>Pyriculariaceae</taxon>
        <taxon>Pyricularia</taxon>
    </lineage>
</organism>
<reference evidence="1" key="1">
    <citation type="submission" date="2021-01" db="EMBL/GenBank/DDBJ databases">
        <title>Deciphering the adaptive evolutionary patterns associated with biogeogrpahic diversity in the finger millet blast pathogen Magnaporthe oryzae in Eastern Africa.</title>
        <authorList>
            <person name="Onyema G."/>
            <person name="Shittu T.A."/>
            <person name="Dodsworth S."/>
            <person name="Devilliers S."/>
            <person name="Muthumeenakshi S."/>
            <person name="Sreenivasaprasad S."/>
        </authorList>
    </citation>
    <scope>NUCLEOTIDE SEQUENCE</scope>
    <source>
        <strain evidence="1">D15/s37</strain>
    </source>
</reference>
<evidence type="ECO:0000313" key="1">
    <source>
        <dbReference type="EMBL" id="KAI6293484.1"/>
    </source>
</evidence>
<keyword evidence="2" id="KW-1185">Reference proteome</keyword>
<accession>A0ABQ8NC95</accession>
<comment type="caution">
    <text evidence="1">The sequence shown here is derived from an EMBL/GenBank/DDBJ whole genome shotgun (WGS) entry which is preliminary data.</text>
</comment>
<gene>
    <name evidence="1" type="ORF">MCOR33_009121</name>
</gene>
<sequence length="194" mass="21210">MIRRDGIAMANSKIKAILQWKEPKILKNCQSFVDDTILPFGPPAGILLTFEATVGYGFVGLPPDAILVSPVKMKIEPVGKRSWQTRTAYRRGLPCAAAFTCTDYKIQGRSLDRIALKLRGTLTTGVDGVPVASACDPYSLYVQLSRCTTLGGIKLLSEVREKDFVDSRVPQAMAEAEAVLGRLSEATVEAYERN</sequence>